<evidence type="ECO:0000313" key="2">
    <source>
        <dbReference type="Proteomes" id="UP001492541"/>
    </source>
</evidence>
<dbReference type="PIRSF" id="PIRSF024051">
    <property type="entry name" value="DUF429"/>
    <property type="match status" value="1"/>
</dbReference>
<sequence length="180" mass="20067">MRIAGVDVGLRNSVSAVIEGKKAAVFGDYRELLGMSIYAVGIDAPLSFPEKGSFRECERELLKMGIRLFPSGADFFRKVGERGIEIAREFRRRGIEVYEVYPYATRMILDIAPGANKRSKNGLDAIKNRLHDFLTFDTDIADHNQADALISALTVKLYLEGRGRFVEGIDGAILIPEIKK</sequence>
<keyword evidence="2" id="KW-1185">Reference proteome</keyword>
<evidence type="ECO:0000313" key="1">
    <source>
        <dbReference type="EMBL" id="XAT63747.1"/>
    </source>
</evidence>
<dbReference type="InterPro" id="IPR007362">
    <property type="entry name" value="DUF429"/>
</dbReference>
<dbReference type="GeneID" id="90450212"/>
<accession>A0ABZ3H5M8</accession>
<dbReference type="EMBL" id="CP087714">
    <property type="protein sequence ID" value="XAT63747.1"/>
    <property type="molecule type" value="Genomic_DNA"/>
</dbReference>
<gene>
    <name evidence="1" type="ORF">LPQ35_10905</name>
</gene>
<organism evidence="1 2">
    <name type="scientific">Geoglobus acetivorans</name>
    <dbReference type="NCBI Taxonomy" id="565033"/>
    <lineage>
        <taxon>Archaea</taxon>
        <taxon>Methanobacteriati</taxon>
        <taxon>Methanobacteriota</taxon>
        <taxon>Archaeoglobi</taxon>
        <taxon>Archaeoglobales</taxon>
        <taxon>Archaeoglobaceae</taxon>
        <taxon>Geoglobus</taxon>
    </lineage>
</organism>
<proteinExistence type="predicted"/>
<dbReference type="RefSeq" id="WP_193806961.1">
    <property type="nucleotide sequence ID" value="NZ_CP087714.1"/>
</dbReference>
<dbReference type="InterPro" id="IPR018036">
    <property type="entry name" value="DUF429_subgr"/>
</dbReference>
<protein>
    <submittedName>
        <fullName evidence="1">DUF429 domain-containing protein</fullName>
    </submittedName>
</protein>
<dbReference type="Pfam" id="PF04250">
    <property type="entry name" value="DUF429"/>
    <property type="match status" value="1"/>
</dbReference>
<name>A0ABZ3H5M8_GEOAI</name>
<reference evidence="1 2" key="1">
    <citation type="submission" date="2021-11" db="EMBL/GenBank/DDBJ databases">
        <title>Whole genome of Geoglobus acetivorans.</title>
        <authorList>
            <person name="Liu D."/>
        </authorList>
    </citation>
    <scope>NUCLEOTIDE SEQUENCE [LARGE SCALE GENOMIC DNA]</scope>
    <source>
        <strain evidence="1 2">SBH6</strain>
    </source>
</reference>
<dbReference type="Proteomes" id="UP001492541">
    <property type="component" value="Chromosome"/>
</dbReference>